<dbReference type="PRINTS" id="PR01438">
    <property type="entry name" value="UNVRSLSTRESS"/>
</dbReference>
<accession>A0ABW3P095</accession>
<dbReference type="InterPro" id="IPR006015">
    <property type="entry name" value="Universal_stress_UspA"/>
</dbReference>
<feature type="domain" description="UspA" evidence="2">
    <location>
        <begin position="139"/>
        <end position="282"/>
    </location>
</feature>
<gene>
    <name evidence="3" type="ORF">ACFQ24_07125</name>
</gene>
<dbReference type="InterPro" id="IPR014729">
    <property type="entry name" value="Rossmann-like_a/b/a_fold"/>
</dbReference>
<dbReference type="Gene3D" id="3.40.50.620">
    <property type="entry name" value="HUPs"/>
    <property type="match status" value="2"/>
</dbReference>
<name>A0ABW3P095_9SPHN</name>
<protein>
    <submittedName>
        <fullName evidence="3">Universal stress protein</fullName>
    </submittedName>
</protein>
<comment type="caution">
    <text evidence="3">The sequence shown here is derived from an EMBL/GenBank/DDBJ whole genome shotgun (WGS) entry which is preliminary data.</text>
</comment>
<reference evidence="4" key="1">
    <citation type="journal article" date="2019" name="Int. J. Syst. Evol. Microbiol.">
        <title>The Global Catalogue of Microorganisms (GCM) 10K type strain sequencing project: providing services to taxonomists for standard genome sequencing and annotation.</title>
        <authorList>
            <consortium name="The Broad Institute Genomics Platform"/>
            <consortium name="The Broad Institute Genome Sequencing Center for Infectious Disease"/>
            <person name="Wu L."/>
            <person name="Ma J."/>
        </authorList>
    </citation>
    <scope>NUCLEOTIDE SEQUENCE [LARGE SCALE GENOMIC DNA]</scope>
    <source>
        <strain evidence="4">CCUG 54329</strain>
    </source>
</reference>
<dbReference type="Proteomes" id="UP001597203">
    <property type="component" value="Unassembled WGS sequence"/>
</dbReference>
<evidence type="ECO:0000259" key="2">
    <source>
        <dbReference type="Pfam" id="PF00582"/>
    </source>
</evidence>
<evidence type="ECO:0000256" key="1">
    <source>
        <dbReference type="ARBA" id="ARBA00008791"/>
    </source>
</evidence>
<comment type="similarity">
    <text evidence="1">Belongs to the universal stress protein A family.</text>
</comment>
<dbReference type="RefSeq" id="WP_380910074.1">
    <property type="nucleotide sequence ID" value="NZ_JBHTLS010000108.1"/>
</dbReference>
<evidence type="ECO:0000313" key="4">
    <source>
        <dbReference type="Proteomes" id="UP001597203"/>
    </source>
</evidence>
<proteinExistence type="inferred from homology"/>
<feature type="domain" description="UspA" evidence="2">
    <location>
        <begin position="2"/>
        <end position="130"/>
    </location>
</feature>
<dbReference type="Pfam" id="PF00582">
    <property type="entry name" value="Usp"/>
    <property type="match status" value="2"/>
</dbReference>
<sequence>MHSVLVATDFSPRADRALRRAVLVARQFSAGLVLLHALDDELPETLLAIQRDSSEGLLAETAATISSSDQVDCTYRLVMGDPFRALVDAARELEPDLVVMGPHRRNLLKDIFVGTTAERTIRESATPILMANGMPASPYQRIMIATDLSECSLEAAKAAMELGLLAEAHLEILHVFDTPERSMMQRSMMTGDEVEDYTATVRAEAINDLRSFLSEAGIQPDRKTVQAIELSVPDTILSAARKAQIDLLVIGMHGRTGLEKFFLGSVAEEVLRYAKVDVLVIPSATRSRDSEEPAGMGNE</sequence>
<dbReference type="SUPFAM" id="SSF52402">
    <property type="entry name" value="Adenine nucleotide alpha hydrolases-like"/>
    <property type="match status" value="2"/>
</dbReference>
<dbReference type="PANTHER" id="PTHR46268">
    <property type="entry name" value="STRESS RESPONSE PROTEIN NHAX"/>
    <property type="match status" value="1"/>
</dbReference>
<dbReference type="PANTHER" id="PTHR46268:SF6">
    <property type="entry name" value="UNIVERSAL STRESS PROTEIN UP12"/>
    <property type="match status" value="1"/>
</dbReference>
<organism evidence="3 4">
    <name type="scientific">Sphingobium olei</name>
    <dbReference type="NCBI Taxonomy" id="420955"/>
    <lineage>
        <taxon>Bacteria</taxon>
        <taxon>Pseudomonadati</taxon>
        <taxon>Pseudomonadota</taxon>
        <taxon>Alphaproteobacteria</taxon>
        <taxon>Sphingomonadales</taxon>
        <taxon>Sphingomonadaceae</taxon>
        <taxon>Sphingobium</taxon>
    </lineage>
</organism>
<keyword evidence="4" id="KW-1185">Reference proteome</keyword>
<dbReference type="EMBL" id="JBHTLS010000108">
    <property type="protein sequence ID" value="MFD1104644.1"/>
    <property type="molecule type" value="Genomic_DNA"/>
</dbReference>
<dbReference type="InterPro" id="IPR006016">
    <property type="entry name" value="UspA"/>
</dbReference>
<dbReference type="CDD" id="cd00293">
    <property type="entry name" value="USP-like"/>
    <property type="match status" value="2"/>
</dbReference>
<evidence type="ECO:0000313" key="3">
    <source>
        <dbReference type="EMBL" id="MFD1104644.1"/>
    </source>
</evidence>